<evidence type="ECO:0000313" key="1">
    <source>
        <dbReference type="EMBL" id="SHF44625.1"/>
    </source>
</evidence>
<sequence length="38" mass="4268">MLVADLSVYFNSLLVIAYFTNSETLELADILPVLFANF</sequence>
<dbReference type="AlphaFoldDB" id="A0A1M5BQD0"/>
<reference evidence="2" key="1">
    <citation type="submission" date="2016-11" db="EMBL/GenBank/DDBJ databases">
        <authorList>
            <person name="Varghese N."/>
            <person name="Submissions S."/>
        </authorList>
    </citation>
    <scope>NUCLEOTIDE SEQUENCE [LARGE SCALE GENOMIC DNA]</scope>
    <source>
        <strain evidence="2">DSM 24579</strain>
    </source>
</reference>
<dbReference type="STRING" id="1073325.SAMN05444483_101139"/>
<accession>A0A1M5BQD0</accession>
<evidence type="ECO:0000313" key="2">
    <source>
        <dbReference type="Proteomes" id="UP000183945"/>
    </source>
</evidence>
<organism evidence="1 2">
    <name type="scientific">Salegentibacter echinorum</name>
    <dbReference type="NCBI Taxonomy" id="1073325"/>
    <lineage>
        <taxon>Bacteria</taxon>
        <taxon>Pseudomonadati</taxon>
        <taxon>Bacteroidota</taxon>
        <taxon>Flavobacteriia</taxon>
        <taxon>Flavobacteriales</taxon>
        <taxon>Flavobacteriaceae</taxon>
        <taxon>Salegentibacter</taxon>
    </lineage>
</organism>
<protein>
    <submittedName>
        <fullName evidence="1">Uncharacterized protein</fullName>
    </submittedName>
</protein>
<proteinExistence type="predicted"/>
<dbReference type="Proteomes" id="UP000183945">
    <property type="component" value="Unassembled WGS sequence"/>
</dbReference>
<gene>
    <name evidence="1" type="ORF">SAMN05444483_101139</name>
</gene>
<keyword evidence="2" id="KW-1185">Reference proteome</keyword>
<dbReference type="EMBL" id="FQVT01000001">
    <property type="protein sequence ID" value="SHF44625.1"/>
    <property type="molecule type" value="Genomic_DNA"/>
</dbReference>
<name>A0A1M5BQD0_SALEC</name>